<keyword evidence="1" id="KW-0175">Coiled coil</keyword>
<dbReference type="EMBL" id="AP026866">
    <property type="protein sequence ID" value="BDS06269.1"/>
    <property type="molecule type" value="Genomic_DNA"/>
</dbReference>
<organism evidence="2">
    <name type="scientific">Oceaniferula spumae</name>
    <dbReference type="NCBI Taxonomy" id="2979115"/>
    <lineage>
        <taxon>Bacteria</taxon>
        <taxon>Pseudomonadati</taxon>
        <taxon>Verrucomicrobiota</taxon>
        <taxon>Verrucomicrobiia</taxon>
        <taxon>Verrucomicrobiales</taxon>
        <taxon>Verrucomicrobiaceae</taxon>
        <taxon>Oceaniferula</taxon>
    </lineage>
</organism>
<evidence type="ECO:0000313" key="2">
    <source>
        <dbReference type="EMBL" id="BDS06269.1"/>
    </source>
</evidence>
<dbReference type="AlphaFoldDB" id="A0AAT9FJX5"/>
<proteinExistence type="predicted"/>
<sequence>MKAILYVLAIVAIGAGGWFSYDSMNKFQNLQDARKELDSQNEARKANIKQTKKDAVAMEAEREAAKKKLAETEANRDNAVSNEKLAKKEAASWNSKIAEQKEKLEEIQNLITQIKKTFAEQLGGNVELNQIPGLVKQLEDELKKANKDLEELNSNVEVAESRVASGEAQIENLNERIAKRASRISGNSAEGHITAVNHDWGFVSVSVPSNMPITSASKLMVKRGSSYIGKLKINAIEGTRIIADIDYQSMTPGMVVQPGDHVVLTKPVTN</sequence>
<name>A0AAT9FJX5_9BACT</name>
<gene>
    <name evidence="2" type="ORF">NT6N_13090</name>
</gene>
<protein>
    <submittedName>
        <fullName evidence="2">Uncharacterized protein</fullName>
    </submittedName>
</protein>
<dbReference type="KEGG" id="osu:NT6N_13090"/>
<accession>A0AAT9FJX5</accession>
<feature type="coiled-coil region" evidence="1">
    <location>
        <begin position="27"/>
        <end position="176"/>
    </location>
</feature>
<reference evidence="2" key="1">
    <citation type="submission" date="2024-07" db="EMBL/GenBank/DDBJ databases">
        <title>Complete genome sequence of Verrucomicrobiaceae bacterium NT6N.</title>
        <authorList>
            <person name="Huang C."/>
            <person name="Takami H."/>
            <person name="Hamasaki K."/>
        </authorList>
    </citation>
    <scope>NUCLEOTIDE SEQUENCE</scope>
    <source>
        <strain evidence="2">NT6N</strain>
    </source>
</reference>
<evidence type="ECO:0000256" key="1">
    <source>
        <dbReference type="SAM" id="Coils"/>
    </source>
</evidence>